<evidence type="ECO:0000313" key="2">
    <source>
        <dbReference type="Proteomes" id="UP000031668"/>
    </source>
</evidence>
<proteinExistence type="predicted"/>
<evidence type="ECO:0000313" key="1">
    <source>
        <dbReference type="EMBL" id="KII66846.1"/>
    </source>
</evidence>
<gene>
    <name evidence="1" type="ORF">RF11_11792</name>
</gene>
<comment type="caution">
    <text evidence="1">The sequence shown here is derived from an EMBL/GenBank/DDBJ whole genome shotgun (WGS) entry which is preliminary data.</text>
</comment>
<accession>A0A0C2MIB8</accession>
<dbReference type="AlphaFoldDB" id="A0A0C2MIB8"/>
<keyword evidence="2" id="KW-1185">Reference proteome</keyword>
<dbReference type="EMBL" id="JWZT01003429">
    <property type="protein sequence ID" value="KII66846.1"/>
    <property type="molecule type" value="Genomic_DNA"/>
</dbReference>
<dbReference type="Proteomes" id="UP000031668">
    <property type="component" value="Unassembled WGS sequence"/>
</dbReference>
<name>A0A0C2MIB8_THEKT</name>
<reference evidence="1 2" key="1">
    <citation type="journal article" date="2014" name="Genome Biol. Evol.">
        <title>The genome of the myxosporean Thelohanellus kitauei shows adaptations to nutrient acquisition within its fish host.</title>
        <authorList>
            <person name="Yang Y."/>
            <person name="Xiong J."/>
            <person name="Zhou Z."/>
            <person name="Huo F."/>
            <person name="Miao W."/>
            <person name="Ran C."/>
            <person name="Liu Y."/>
            <person name="Zhang J."/>
            <person name="Feng J."/>
            <person name="Wang M."/>
            <person name="Wang M."/>
            <person name="Wang L."/>
            <person name="Yao B."/>
        </authorList>
    </citation>
    <scope>NUCLEOTIDE SEQUENCE [LARGE SCALE GENOMIC DNA]</scope>
    <source>
        <strain evidence="1">Wuqing</strain>
    </source>
</reference>
<protein>
    <submittedName>
        <fullName evidence="1">Uncharacterized protein</fullName>
    </submittedName>
</protein>
<sequence>MHTPDLLHESRDIEYKKVNIINYTHKKKHIGIFPETKCTHPTFYVNREMSSTKTVNTRQRSAGKTAFMSHYLVNARRRIENVFIAYASPQIHRIGCKVKQHIKILKAKIRSNSLKVASASGGGARGAARVGRDVAEPFIQEEYAPGEGVLGAVGYSGAVTDPQNIEGRSAMGAGALEAAGYSGAEAGPQDDEVLMKTFCNMFDVKGCKF</sequence>
<organism evidence="1 2">
    <name type="scientific">Thelohanellus kitauei</name>
    <name type="common">Myxosporean</name>
    <dbReference type="NCBI Taxonomy" id="669202"/>
    <lineage>
        <taxon>Eukaryota</taxon>
        <taxon>Metazoa</taxon>
        <taxon>Cnidaria</taxon>
        <taxon>Myxozoa</taxon>
        <taxon>Myxosporea</taxon>
        <taxon>Bivalvulida</taxon>
        <taxon>Platysporina</taxon>
        <taxon>Myxobolidae</taxon>
        <taxon>Thelohanellus</taxon>
    </lineage>
</organism>